<dbReference type="Proteomes" id="UP000054279">
    <property type="component" value="Unassembled WGS sequence"/>
</dbReference>
<evidence type="ECO:0000313" key="1">
    <source>
        <dbReference type="EMBL" id="KIJ35632.1"/>
    </source>
</evidence>
<gene>
    <name evidence="1" type="ORF">M422DRAFT_262025</name>
</gene>
<dbReference type="OrthoDB" id="3011914at2759"/>
<dbReference type="HOGENOM" id="CLU_1305546_0_0_1"/>
<reference evidence="1 2" key="1">
    <citation type="submission" date="2014-06" db="EMBL/GenBank/DDBJ databases">
        <title>Evolutionary Origins and Diversification of the Mycorrhizal Mutualists.</title>
        <authorList>
            <consortium name="DOE Joint Genome Institute"/>
            <consortium name="Mycorrhizal Genomics Consortium"/>
            <person name="Kohler A."/>
            <person name="Kuo A."/>
            <person name="Nagy L.G."/>
            <person name="Floudas D."/>
            <person name="Copeland A."/>
            <person name="Barry K.W."/>
            <person name="Cichocki N."/>
            <person name="Veneault-Fourrey C."/>
            <person name="LaButti K."/>
            <person name="Lindquist E.A."/>
            <person name="Lipzen A."/>
            <person name="Lundell T."/>
            <person name="Morin E."/>
            <person name="Murat C."/>
            <person name="Riley R."/>
            <person name="Ohm R."/>
            <person name="Sun H."/>
            <person name="Tunlid A."/>
            <person name="Henrissat B."/>
            <person name="Grigoriev I.V."/>
            <person name="Hibbett D.S."/>
            <person name="Martin F."/>
        </authorList>
    </citation>
    <scope>NUCLEOTIDE SEQUENCE [LARGE SCALE GENOMIC DNA]</scope>
    <source>
        <strain evidence="1 2">SS14</strain>
    </source>
</reference>
<dbReference type="AlphaFoldDB" id="A0A0C9V1R5"/>
<name>A0A0C9V1R5_SPHS4</name>
<sequence length="211" mass="23085">MTLRGYTVPPDAIYEKQVKEVVHAKIKNSLAFTGFIRKYHDNIPLPPNENDDISTHAINHILNSISVKLLKIIVNGLDVAVFNVYIYPPSKNYKLHSKWISMLRNNIYTMTEGAGSPLKTPYHCNVCCGEDHPTGLCAFTRLPGWIDHSQHATNDTEDEVVVDAVAAEVPIKTLIAVVVEAVEAAGDVGDTTPTTSNLLGAIPFSLLPSPI</sequence>
<protein>
    <submittedName>
        <fullName evidence="1">Unplaced genomic scaffold SPHSTscaffold_111, whole genome shotgun sequence</fullName>
    </submittedName>
</protein>
<organism evidence="1 2">
    <name type="scientific">Sphaerobolus stellatus (strain SS14)</name>
    <dbReference type="NCBI Taxonomy" id="990650"/>
    <lineage>
        <taxon>Eukaryota</taxon>
        <taxon>Fungi</taxon>
        <taxon>Dikarya</taxon>
        <taxon>Basidiomycota</taxon>
        <taxon>Agaricomycotina</taxon>
        <taxon>Agaricomycetes</taxon>
        <taxon>Phallomycetidae</taxon>
        <taxon>Geastrales</taxon>
        <taxon>Sphaerobolaceae</taxon>
        <taxon>Sphaerobolus</taxon>
    </lineage>
</organism>
<evidence type="ECO:0000313" key="2">
    <source>
        <dbReference type="Proteomes" id="UP000054279"/>
    </source>
</evidence>
<proteinExistence type="predicted"/>
<accession>A0A0C9V1R5</accession>
<dbReference type="EMBL" id="KN837186">
    <property type="protein sequence ID" value="KIJ35632.1"/>
    <property type="molecule type" value="Genomic_DNA"/>
</dbReference>
<keyword evidence="2" id="KW-1185">Reference proteome</keyword>